<comment type="caution">
    <text evidence="1">The sequence shown here is derived from an EMBL/GenBank/DDBJ whole genome shotgun (WGS) entry which is preliminary data.</text>
</comment>
<evidence type="ECO:0000313" key="2">
    <source>
        <dbReference type="Proteomes" id="UP000325315"/>
    </source>
</evidence>
<protein>
    <submittedName>
        <fullName evidence="1">Uncharacterized protein</fullName>
    </submittedName>
</protein>
<accession>A0A5B6V9D3</accession>
<proteinExistence type="predicted"/>
<dbReference type="EMBL" id="SMMG02000007">
    <property type="protein sequence ID" value="KAA3465684.1"/>
    <property type="molecule type" value="Genomic_DNA"/>
</dbReference>
<dbReference type="Proteomes" id="UP000325315">
    <property type="component" value="Unassembled WGS sequence"/>
</dbReference>
<evidence type="ECO:0000313" key="1">
    <source>
        <dbReference type="EMBL" id="KAA3465684.1"/>
    </source>
</evidence>
<gene>
    <name evidence="1" type="ORF">EPI10_000827</name>
</gene>
<name>A0A5B6V9D3_9ROSI</name>
<keyword evidence="2" id="KW-1185">Reference proteome</keyword>
<sequence>MSASVGTGIENVLSVNGDNIVFRALSLAGLVPALMPSRLNAGDVLFMKHLQDGTCYYHKLNARGPWRPAQEGKRFELQGKQKGKNYVFALMRRAAKEALKENQGGSCHKWRSWPSG</sequence>
<dbReference type="AlphaFoldDB" id="A0A5B6V9D3"/>
<organism evidence="1 2">
    <name type="scientific">Gossypium australe</name>
    <dbReference type="NCBI Taxonomy" id="47621"/>
    <lineage>
        <taxon>Eukaryota</taxon>
        <taxon>Viridiplantae</taxon>
        <taxon>Streptophyta</taxon>
        <taxon>Embryophyta</taxon>
        <taxon>Tracheophyta</taxon>
        <taxon>Spermatophyta</taxon>
        <taxon>Magnoliopsida</taxon>
        <taxon>eudicotyledons</taxon>
        <taxon>Gunneridae</taxon>
        <taxon>Pentapetalae</taxon>
        <taxon>rosids</taxon>
        <taxon>malvids</taxon>
        <taxon>Malvales</taxon>
        <taxon>Malvaceae</taxon>
        <taxon>Malvoideae</taxon>
        <taxon>Gossypium</taxon>
    </lineage>
</organism>
<reference evidence="1" key="1">
    <citation type="submission" date="2019-08" db="EMBL/GenBank/DDBJ databases">
        <authorList>
            <person name="Liu F."/>
        </authorList>
    </citation>
    <scope>NUCLEOTIDE SEQUENCE [LARGE SCALE GENOMIC DNA]</scope>
    <source>
        <strain evidence="1">PA1801</strain>
        <tissue evidence="1">Leaf</tissue>
    </source>
</reference>